<feature type="domain" description="RsdA/BaiN/AoA(So)-like insert" evidence="5">
    <location>
        <begin position="198"/>
        <end position="365"/>
    </location>
</feature>
<dbReference type="InterPro" id="IPR004792">
    <property type="entry name" value="BaiN-like"/>
</dbReference>
<dbReference type="SUPFAM" id="SSF51905">
    <property type="entry name" value="FAD/NAD(P)-binding domain"/>
    <property type="match status" value="1"/>
</dbReference>
<evidence type="ECO:0000259" key="4">
    <source>
        <dbReference type="Pfam" id="PF03486"/>
    </source>
</evidence>
<reference evidence="7" key="1">
    <citation type="submission" date="2016-11" db="EMBL/GenBank/DDBJ databases">
        <authorList>
            <person name="Varghese N."/>
            <person name="Submissions S."/>
        </authorList>
    </citation>
    <scope>NUCLEOTIDE SEQUENCE [LARGE SCALE GENOMIC DNA]</scope>
    <source>
        <strain evidence="7">USBA-503</strain>
    </source>
</reference>
<dbReference type="SUPFAM" id="SSF160996">
    <property type="entry name" value="HI0933 insert domain-like"/>
    <property type="match status" value="1"/>
</dbReference>
<dbReference type="Pfam" id="PF03486">
    <property type="entry name" value="HI0933_like"/>
    <property type="match status" value="1"/>
</dbReference>
<dbReference type="InterPro" id="IPR023166">
    <property type="entry name" value="BaiN-like_dom_sf"/>
</dbReference>
<dbReference type="PRINTS" id="PR00368">
    <property type="entry name" value="FADPNR"/>
</dbReference>
<evidence type="ECO:0000256" key="1">
    <source>
        <dbReference type="ARBA" id="ARBA00001974"/>
    </source>
</evidence>
<dbReference type="STRING" id="1830138.SAMN05443507_12214"/>
<keyword evidence="2" id="KW-0285">Flavoprotein</keyword>
<accession>A0A1M6V5S8</accession>
<evidence type="ECO:0000313" key="6">
    <source>
        <dbReference type="EMBL" id="SHK76833.1"/>
    </source>
</evidence>
<proteinExistence type="predicted"/>
<dbReference type="EMBL" id="FRAF01000022">
    <property type="protein sequence ID" value="SHK76833.1"/>
    <property type="molecule type" value="Genomic_DNA"/>
</dbReference>
<keyword evidence="3" id="KW-0274">FAD</keyword>
<dbReference type="Pfam" id="PF22780">
    <property type="entry name" value="HI0933_like_1st"/>
    <property type="match status" value="1"/>
</dbReference>
<evidence type="ECO:0000313" key="7">
    <source>
        <dbReference type="Proteomes" id="UP000184016"/>
    </source>
</evidence>
<comment type="cofactor">
    <cofactor evidence="1">
        <name>FAD</name>
        <dbReference type="ChEBI" id="CHEBI:57692"/>
    </cofactor>
</comment>
<dbReference type="RefSeq" id="WP_278247875.1">
    <property type="nucleotide sequence ID" value="NZ_FRAF01000022.1"/>
</dbReference>
<dbReference type="Gene3D" id="3.50.50.60">
    <property type="entry name" value="FAD/NAD(P)-binding domain"/>
    <property type="match status" value="1"/>
</dbReference>
<dbReference type="NCBIfam" id="TIGR00275">
    <property type="entry name" value="aminoacetone oxidase family FAD-binding enzyme"/>
    <property type="match status" value="1"/>
</dbReference>
<dbReference type="InterPro" id="IPR057661">
    <property type="entry name" value="RsdA/BaiN/AoA(So)_Rossmann"/>
</dbReference>
<evidence type="ECO:0000259" key="5">
    <source>
        <dbReference type="Pfam" id="PF22780"/>
    </source>
</evidence>
<protein>
    <submittedName>
        <fullName evidence="6">Uncharacterized protein</fullName>
    </submittedName>
</protein>
<keyword evidence="7" id="KW-1185">Reference proteome</keyword>
<dbReference type="Gene3D" id="1.10.8.260">
    <property type="entry name" value="HI0933 insert domain-like"/>
    <property type="match status" value="1"/>
</dbReference>
<dbReference type="InterPro" id="IPR055178">
    <property type="entry name" value="RsdA/BaiN/AoA(So)-like_dom"/>
</dbReference>
<gene>
    <name evidence="6" type="ORF">SAMN05443507_12214</name>
</gene>
<dbReference type="PANTHER" id="PTHR42887">
    <property type="entry name" value="OS12G0638800 PROTEIN"/>
    <property type="match status" value="1"/>
</dbReference>
<evidence type="ECO:0000256" key="3">
    <source>
        <dbReference type="ARBA" id="ARBA00022827"/>
    </source>
</evidence>
<dbReference type="PRINTS" id="PR00411">
    <property type="entry name" value="PNDRDTASEI"/>
</dbReference>
<dbReference type="AlphaFoldDB" id="A0A1M6V5S8"/>
<dbReference type="Gene3D" id="2.40.30.10">
    <property type="entry name" value="Translation factors"/>
    <property type="match status" value="1"/>
</dbReference>
<dbReference type="Proteomes" id="UP000184016">
    <property type="component" value="Unassembled WGS sequence"/>
</dbReference>
<name>A0A1M6V5S8_9BACL</name>
<dbReference type="InterPro" id="IPR036188">
    <property type="entry name" value="FAD/NAD-bd_sf"/>
</dbReference>
<evidence type="ECO:0000256" key="2">
    <source>
        <dbReference type="ARBA" id="ARBA00022630"/>
    </source>
</evidence>
<dbReference type="PANTHER" id="PTHR42887:SF2">
    <property type="entry name" value="OS12G0638800 PROTEIN"/>
    <property type="match status" value="1"/>
</dbReference>
<organism evidence="6 7">
    <name type="scientific">Alicyclobacillus tolerans</name>
    <dbReference type="NCBI Taxonomy" id="90970"/>
    <lineage>
        <taxon>Bacteria</taxon>
        <taxon>Bacillati</taxon>
        <taxon>Bacillota</taxon>
        <taxon>Bacilli</taxon>
        <taxon>Bacillales</taxon>
        <taxon>Alicyclobacillaceae</taxon>
        <taxon>Alicyclobacillus</taxon>
    </lineage>
</organism>
<feature type="domain" description="RsdA/BaiN/AoA(So)-like Rossmann fold-like" evidence="4">
    <location>
        <begin position="9"/>
        <end position="418"/>
    </location>
</feature>
<sequence>MLTKNEHADVIIIGGGPAGLMAAVAAAEKGARTLLLEKGEKLGRKLAISGGGRCNVTNAKPLPELMENIPGNAKFLYSTLHRFNNQHIMQFFQNLGIELKEEDRGRVFPVSNSALTVVAALVNEVRRLDVDIRLRTPVKQLYLREGKICGVILQSGETLRSPAVVIATGGCSVPATGSTGDAYPWAIEAGHTIVAPFPTEVPLVSNAPCIQNRSLQGLSLQNVELTLLHKRGKILTVQNGDMIFTHFGVSGPAALRCSHYVSVTKRKEPADSLILAINLAPVFSKEEGLANWVQRRQRSPRRHLHHVLTEMMPERLATAVLERAKVQGNRPMAEISNGELEKIEEIIHCFTLPIQGTLSLSKATVTGGGVSVKEIDPKTMASKLCNGLYFAGEVMDVHAHTGGYNITVAFSTGWTAGESAAYYATAT</sequence>